<dbReference type="SMART" id="SM00846">
    <property type="entry name" value="Gp_dh_N"/>
    <property type="match status" value="1"/>
</dbReference>
<dbReference type="SUPFAM" id="SSF55347">
    <property type="entry name" value="Glyceraldehyde-3-phosphate dehydrogenase-like, C-terminal domain"/>
    <property type="match status" value="1"/>
</dbReference>
<evidence type="ECO:0000256" key="3">
    <source>
        <dbReference type="RuleBase" id="RU000397"/>
    </source>
</evidence>
<dbReference type="InterPro" id="IPR020829">
    <property type="entry name" value="GlycerAld_3-P_DH_cat"/>
</dbReference>
<dbReference type="InterPro" id="IPR036291">
    <property type="entry name" value="NAD(P)-bd_dom_sf"/>
</dbReference>
<evidence type="ECO:0000313" key="5">
    <source>
        <dbReference type="EMBL" id="MCG5031311.1"/>
    </source>
</evidence>
<dbReference type="Gene3D" id="3.40.50.720">
    <property type="entry name" value="NAD(P)-binding Rossmann-like Domain"/>
    <property type="match status" value="1"/>
</dbReference>
<proteinExistence type="inferred from homology"/>
<dbReference type="RefSeq" id="WP_237979042.1">
    <property type="nucleotide sequence ID" value="NZ_JAKNCT010000008.1"/>
</dbReference>
<keyword evidence="2" id="KW-0560">Oxidoreductase</keyword>
<dbReference type="CDD" id="cd05214">
    <property type="entry name" value="GAPDH_I_N"/>
    <property type="match status" value="1"/>
</dbReference>
<name>A0ABS9MRR4_9BURK</name>
<dbReference type="PIRSF" id="PIRSF000149">
    <property type="entry name" value="GAP_DH"/>
    <property type="match status" value="1"/>
</dbReference>
<dbReference type="Pfam" id="PF00044">
    <property type="entry name" value="Gp_dh_N"/>
    <property type="match status" value="1"/>
</dbReference>
<sequence length="340" mass="36979">MTIRLGINGFGRIGRCALRALYEEKLWDDVKVVAVNATGPIETNRLLLRHDSTHGLFNAEVEVADGRDLVVNGDRIRTFSTYNPEEIDWGSCGVDVVLECTGKFRTRDTAGVHLKTGAKKVLISAPSKDADAMVVFGVNEGILTPDMKVVSNGSCTTNGLAPLAKALNRRLGIVHGLMTTVHAVTNDQVLLDRNHKDIRRARSAIASMIPTKTGAAKAIGVVLPELAGKLDGFAMRVPTMDVSFVDLTFEAARETTPEEVNAIMKDEASKPDYKGVLAYSDEMLVSCDFCHTHVSSTFDATLTRVIGGRSNFVKVGSWYDNEWGFSCRMLDTARAMALAK</sequence>
<feature type="domain" description="Glyceraldehyde 3-phosphate dehydrogenase NAD(P) binding" evidence="4">
    <location>
        <begin position="3"/>
        <end position="155"/>
    </location>
</feature>
<accession>A0ABS9MRR4</accession>
<evidence type="ECO:0000259" key="4">
    <source>
        <dbReference type="SMART" id="SM00846"/>
    </source>
</evidence>
<dbReference type="Pfam" id="PF02800">
    <property type="entry name" value="Gp_dh_C"/>
    <property type="match status" value="1"/>
</dbReference>
<dbReference type="InterPro" id="IPR020831">
    <property type="entry name" value="GlycerAld/Erythrose_P_DH"/>
</dbReference>
<evidence type="ECO:0000313" key="6">
    <source>
        <dbReference type="Proteomes" id="UP001297600"/>
    </source>
</evidence>
<dbReference type="InterPro" id="IPR020828">
    <property type="entry name" value="GlycerAld_3-P_DH_NAD(P)-bd"/>
</dbReference>
<dbReference type="PRINTS" id="PR00078">
    <property type="entry name" value="G3PDHDRGNASE"/>
</dbReference>
<dbReference type="CDD" id="cd18126">
    <property type="entry name" value="GAPDH_I_C"/>
    <property type="match status" value="1"/>
</dbReference>
<dbReference type="NCBIfam" id="TIGR01534">
    <property type="entry name" value="GAPDH-I"/>
    <property type="match status" value="1"/>
</dbReference>
<dbReference type="EMBL" id="JAKNCT010000008">
    <property type="protein sequence ID" value="MCG5031311.1"/>
    <property type="molecule type" value="Genomic_DNA"/>
</dbReference>
<dbReference type="Gene3D" id="3.30.360.10">
    <property type="entry name" value="Dihydrodipicolinate Reductase, domain 2"/>
    <property type="match status" value="1"/>
</dbReference>
<keyword evidence="6" id="KW-1185">Reference proteome</keyword>
<dbReference type="SUPFAM" id="SSF51735">
    <property type="entry name" value="NAD(P)-binding Rossmann-fold domains"/>
    <property type="match status" value="1"/>
</dbReference>
<dbReference type="PANTHER" id="PTHR43148">
    <property type="entry name" value="GLYCERALDEHYDE-3-PHOSPHATE DEHYDROGENASE 2"/>
    <property type="match status" value="1"/>
</dbReference>
<evidence type="ECO:0000256" key="2">
    <source>
        <dbReference type="ARBA" id="ARBA00023002"/>
    </source>
</evidence>
<comment type="similarity">
    <text evidence="1 3">Belongs to the glyceraldehyde-3-phosphate dehydrogenase family.</text>
</comment>
<reference evidence="5 6" key="1">
    <citation type="submission" date="2022-02" db="EMBL/GenBank/DDBJ databases">
        <title>Mesosutterella porci, a novel member of the family Sutterellaceae from pig feces.</title>
        <authorList>
            <person name="Wylensek D."/>
            <person name="Clavel T."/>
        </authorList>
    </citation>
    <scope>NUCLEOTIDE SEQUENCE [LARGE SCALE GENOMIC DNA]</scope>
    <source>
        <strain evidence="6">oilRF-744-wt-GAM-9</strain>
    </source>
</reference>
<dbReference type="Proteomes" id="UP001297600">
    <property type="component" value="Unassembled WGS sequence"/>
</dbReference>
<dbReference type="InterPro" id="IPR006424">
    <property type="entry name" value="Glyceraldehyde-3-P_DH_1"/>
</dbReference>
<gene>
    <name evidence="5" type="primary">gap</name>
    <name evidence="5" type="ORF">MAF45_07640</name>
</gene>
<organism evidence="5 6">
    <name type="scientific">Mesosutterella porci</name>
    <dbReference type="NCBI Taxonomy" id="2915351"/>
    <lineage>
        <taxon>Bacteria</taxon>
        <taxon>Pseudomonadati</taxon>
        <taxon>Pseudomonadota</taxon>
        <taxon>Betaproteobacteria</taxon>
        <taxon>Burkholderiales</taxon>
        <taxon>Sutterellaceae</taxon>
        <taxon>Mesosutterella</taxon>
    </lineage>
</organism>
<protein>
    <submittedName>
        <fullName evidence="5">Type I glyceraldehyde-3-phosphate dehydrogenase</fullName>
    </submittedName>
</protein>
<comment type="caution">
    <text evidence="5">The sequence shown here is derived from an EMBL/GenBank/DDBJ whole genome shotgun (WGS) entry which is preliminary data.</text>
</comment>
<evidence type="ECO:0000256" key="1">
    <source>
        <dbReference type="ARBA" id="ARBA00007406"/>
    </source>
</evidence>